<name>A0A377TGF5_KLEPN</name>
<reference evidence="1 2" key="1">
    <citation type="submission" date="2018-06" db="EMBL/GenBank/DDBJ databases">
        <authorList>
            <consortium name="Pathogen Informatics"/>
            <person name="Doyle S."/>
        </authorList>
    </citation>
    <scope>NUCLEOTIDE SEQUENCE [LARGE SCALE GENOMIC DNA]</scope>
    <source>
        <strain evidence="1 2">NCTC9140</strain>
    </source>
</reference>
<dbReference type="Proteomes" id="UP000254938">
    <property type="component" value="Unassembled WGS sequence"/>
</dbReference>
<gene>
    <name evidence="1" type="ORF">NCTC9140_00379</name>
</gene>
<keyword evidence="1" id="KW-0547">Nucleotide-binding</keyword>
<evidence type="ECO:0000313" key="1">
    <source>
        <dbReference type="EMBL" id="STS78745.1"/>
    </source>
</evidence>
<evidence type="ECO:0000313" key="2">
    <source>
        <dbReference type="Proteomes" id="UP000254938"/>
    </source>
</evidence>
<keyword evidence="1" id="KW-0067">ATP-binding</keyword>
<dbReference type="EMBL" id="UGKQ01000007">
    <property type="protein sequence ID" value="STS78745.1"/>
    <property type="molecule type" value="Genomic_DNA"/>
</dbReference>
<dbReference type="GO" id="GO:0005524">
    <property type="term" value="F:ATP binding"/>
    <property type="evidence" value="ECO:0007669"/>
    <property type="project" value="UniProtKB-KW"/>
</dbReference>
<organism evidence="1 2">
    <name type="scientific">Klebsiella pneumoniae</name>
    <dbReference type="NCBI Taxonomy" id="573"/>
    <lineage>
        <taxon>Bacteria</taxon>
        <taxon>Pseudomonadati</taxon>
        <taxon>Pseudomonadota</taxon>
        <taxon>Gammaproteobacteria</taxon>
        <taxon>Enterobacterales</taxon>
        <taxon>Enterobacteriaceae</taxon>
        <taxon>Klebsiella/Raoultella group</taxon>
        <taxon>Klebsiella</taxon>
        <taxon>Klebsiella pneumoniae complex</taxon>
    </lineage>
</organism>
<protein>
    <submittedName>
        <fullName evidence="1">ABC transporter ATP-binding protein</fullName>
    </submittedName>
</protein>
<sequence>MAHCAHIPAFVLHQVTCQFATGQTLFGPLSVSLEPSLCGWSAGTASARRVCCVCWRALILLPAAILSAPPPLPG</sequence>
<accession>A0A377TGF5</accession>
<dbReference type="AlphaFoldDB" id="A0A377TGF5"/>
<proteinExistence type="predicted"/>